<dbReference type="OrthoDB" id="6142627at2759"/>
<dbReference type="CDD" id="cd00037">
    <property type="entry name" value="CLECT"/>
    <property type="match status" value="1"/>
</dbReference>
<dbReference type="SUPFAM" id="SSF56436">
    <property type="entry name" value="C-type lectin-like"/>
    <property type="match status" value="2"/>
</dbReference>
<evidence type="ECO:0000256" key="1">
    <source>
        <dbReference type="ARBA" id="ARBA00022734"/>
    </source>
</evidence>
<dbReference type="InterPro" id="IPR016187">
    <property type="entry name" value="CTDL_fold"/>
</dbReference>
<protein>
    <recommendedName>
        <fullName evidence="6">C-type lectin domain-containing protein</fullName>
    </recommendedName>
</protein>
<feature type="chain" id="PRO_5035818213" description="C-type lectin domain-containing protein" evidence="5">
    <location>
        <begin position="19"/>
        <end position="458"/>
    </location>
</feature>
<dbReference type="GO" id="GO:0030246">
    <property type="term" value="F:carbohydrate binding"/>
    <property type="evidence" value="ECO:0007669"/>
    <property type="project" value="UniProtKB-KW"/>
</dbReference>
<evidence type="ECO:0000256" key="2">
    <source>
        <dbReference type="ARBA" id="ARBA00023157"/>
    </source>
</evidence>
<keyword evidence="5" id="KW-0732">Signal</keyword>
<dbReference type="PROSITE" id="PS50041">
    <property type="entry name" value="C_TYPE_LECTIN_2"/>
    <property type="match status" value="1"/>
</dbReference>
<sequence>MLLALIRLGLFGPIIVSGKFTCKGSEWVLYGSKCLKIIDGSPSDGQTRCRDDDPNATLMLAPTVVAATNISTLFSDENIWVGLRFRNGSEWLWDNGSNQPVTWGNDCESGWTLIRSHCFKLLLQYIDGANFSMARILCSAENAFVMMPQSQSEASEITATLDSWERSWVGVTDFDADHIYTWENGTNINQTSLYFQTYEPNHRDPDEDYICAYINNGIFYNGDCTASERVICEINAINNLSTTDTVQLPIETEGTSAAITTTMDISAIKTNPSIVATEPTALDLTSASDNPSTAAPTTMSTTKEPISSVESETEVTSEHLSTALNVSSHISSVLSTTSTEQPQGPTQTTTFTDDATAKTTHTQTDRIRPTTSSSPKGKSNCSQSSTNSCRCQKRTVANTTENQEMQTLKVTDYIWLNKCTLQPMIDSGMIKVSNCPYVCKCSPKGSSTNVQEDMFACV</sequence>
<accession>A0A8S3SAJ6</accession>
<evidence type="ECO:0000256" key="5">
    <source>
        <dbReference type="SAM" id="SignalP"/>
    </source>
</evidence>
<feature type="compositionally biased region" description="Low complexity" evidence="4">
    <location>
        <begin position="333"/>
        <end position="362"/>
    </location>
</feature>
<name>A0A8S3SAJ6_MYTED</name>
<dbReference type="EMBL" id="CAJPWZ010001538">
    <property type="protein sequence ID" value="CAG2217396.1"/>
    <property type="molecule type" value="Genomic_DNA"/>
</dbReference>
<keyword evidence="1" id="KW-0430">Lectin</keyword>
<evidence type="ECO:0000313" key="7">
    <source>
        <dbReference type="EMBL" id="CAG2217396.1"/>
    </source>
</evidence>
<evidence type="ECO:0000313" key="8">
    <source>
        <dbReference type="Proteomes" id="UP000683360"/>
    </source>
</evidence>
<comment type="caution">
    <text evidence="7">The sequence shown here is derived from an EMBL/GenBank/DDBJ whole genome shotgun (WGS) entry which is preliminary data.</text>
</comment>
<keyword evidence="3" id="KW-0325">Glycoprotein</keyword>
<dbReference type="Proteomes" id="UP000683360">
    <property type="component" value="Unassembled WGS sequence"/>
</dbReference>
<dbReference type="InterPro" id="IPR052309">
    <property type="entry name" value="C-type_Lectin_Domain_Fam1"/>
</dbReference>
<dbReference type="InterPro" id="IPR001304">
    <property type="entry name" value="C-type_lectin-like"/>
</dbReference>
<evidence type="ECO:0000259" key="6">
    <source>
        <dbReference type="PROSITE" id="PS50041"/>
    </source>
</evidence>
<feature type="compositionally biased region" description="Low complexity" evidence="4">
    <location>
        <begin position="291"/>
        <end position="310"/>
    </location>
</feature>
<keyword evidence="2" id="KW-1015">Disulfide bond</keyword>
<feature type="signal peptide" evidence="5">
    <location>
        <begin position="1"/>
        <end position="18"/>
    </location>
</feature>
<dbReference type="InterPro" id="IPR016186">
    <property type="entry name" value="C-type_lectin-like/link_sf"/>
</dbReference>
<gene>
    <name evidence="7" type="ORF">MEDL_31086</name>
</gene>
<dbReference type="AlphaFoldDB" id="A0A8S3SAJ6"/>
<dbReference type="PANTHER" id="PTHR46490">
    <property type="entry name" value="C-TYPE LECTIN DOMAIN FAMILY 12 MEMBER A-RELATED"/>
    <property type="match status" value="1"/>
</dbReference>
<keyword evidence="8" id="KW-1185">Reference proteome</keyword>
<dbReference type="PANTHER" id="PTHR46490:SF6">
    <property type="entry name" value="ASIALOGLYCOPROTEIN RECEPTOR 1-LIKE-RELATED"/>
    <property type="match status" value="1"/>
</dbReference>
<evidence type="ECO:0000256" key="3">
    <source>
        <dbReference type="ARBA" id="ARBA00023180"/>
    </source>
</evidence>
<reference evidence="7" key="1">
    <citation type="submission" date="2021-03" db="EMBL/GenBank/DDBJ databases">
        <authorList>
            <person name="Bekaert M."/>
        </authorList>
    </citation>
    <scope>NUCLEOTIDE SEQUENCE</scope>
</reference>
<feature type="domain" description="C-type lectin" evidence="6">
    <location>
        <begin position="114"/>
        <end position="233"/>
    </location>
</feature>
<feature type="region of interest" description="Disordered" evidence="4">
    <location>
        <begin position="280"/>
        <end position="320"/>
    </location>
</feature>
<proteinExistence type="predicted"/>
<feature type="compositionally biased region" description="Polar residues" evidence="4">
    <location>
        <begin position="369"/>
        <end position="387"/>
    </location>
</feature>
<dbReference type="Pfam" id="PF00059">
    <property type="entry name" value="Lectin_C"/>
    <property type="match status" value="1"/>
</dbReference>
<dbReference type="SMART" id="SM00034">
    <property type="entry name" value="CLECT"/>
    <property type="match status" value="1"/>
</dbReference>
<dbReference type="Gene3D" id="3.10.100.10">
    <property type="entry name" value="Mannose-Binding Protein A, subunit A"/>
    <property type="match status" value="2"/>
</dbReference>
<feature type="region of interest" description="Disordered" evidence="4">
    <location>
        <begin position="333"/>
        <end position="387"/>
    </location>
</feature>
<evidence type="ECO:0000256" key="4">
    <source>
        <dbReference type="SAM" id="MobiDB-lite"/>
    </source>
</evidence>
<organism evidence="7 8">
    <name type="scientific">Mytilus edulis</name>
    <name type="common">Blue mussel</name>
    <dbReference type="NCBI Taxonomy" id="6550"/>
    <lineage>
        <taxon>Eukaryota</taxon>
        <taxon>Metazoa</taxon>
        <taxon>Spiralia</taxon>
        <taxon>Lophotrochozoa</taxon>
        <taxon>Mollusca</taxon>
        <taxon>Bivalvia</taxon>
        <taxon>Autobranchia</taxon>
        <taxon>Pteriomorphia</taxon>
        <taxon>Mytilida</taxon>
        <taxon>Mytiloidea</taxon>
        <taxon>Mytilidae</taxon>
        <taxon>Mytilinae</taxon>
        <taxon>Mytilus</taxon>
    </lineage>
</organism>